<evidence type="ECO:0000313" key="4">
    <source>
        <dbReference type="EMBL" id="CBK25419.2"/>
    </source>
</evidence>
<dbReference type="Proteomes" id="UP000008312">
    <property type="component" value="Unassembled WGS sequence"/>
</dbReference>
<evidence type="ECO:0000256" key="3">
    <source>
        <dbReference type="PROSITE-ProRule" id="PRU00339"/>
    </source>
</evidence>
<proteinExistence type="inferred from homology"/>
<dbReference type="Pfam" id="PF13429">
    <property type="entry name" value="TPR_15"/>
    <property type="match status" value="1"/>
</dbReference>
<accession>D8MBI0</accession>
<dbReference type="OrthoDB" id="10006270at2759"/>
<organism evidence="4">
    <name type="scientific">Blastocystis hominis</name>
    <dbReference type="NCBI Taxonomy" id="12968"/>
    <lineage>
        <taxon>Eukaryota</taxon>
        <taxon>Sar</taxon>
        <taxon>Stramenopiles</taxon>
        <taxon>Bigyra</taxon>
        <taxon>Opalozoa</taxon>
        <taxon>Opalinata</taxon>
        <taxon>Blastocystidae</taxon>
        <taxon>Blastocystis</taxon>
    </lineage>
</organism>
<sequence length="501" mass="58308">MELENAIKYSARLLTLSDKIEDKQTHLRLLFQNRSFGECCEYFKKYFDDSYPKEFLFYIRSLIELERKGAALDELQKVLPQKRDDPEYAPHHYYYGQLIEQSDKVEAVNQYSLSFISLNDPSYLECIRLDREYLAAYDSLFRLHPFSSTKRCIDELSASSLPRPISHYEKHILYYKLCETHPYLLPSTLFHIAPDDSENVSVLLSIAKCYRERGNLASSDLVFDRILHLGVLNRAILIERCLLFYQMNAPDRLFLFIHSLPSSFIYSEEYSYALGVYSLLRRDYYQALQHLNLALTRNPLFWEAWIAIGLVRSALEEFEMAITAFSFASKQNPESYLVRFHLVYEYKKMGKLNDALRELNRCILIDSSDPRLYNERGVLYFELGELEKAKNDFVTTEKQQWSTVYFNLSHVYRKQGDLEQAKRFLGQIALLGGLQSRSASYFLSLGLLHQMEGKVQEACADYEKALVVDPSNSQAKELFNLAVQQFSSICLLCGTNNAKLN</sequence>
<dbReference type="InterPro" id="IPR019734">
    <property type="entry name" value="TPR_rpt"/>
</dbReference>
<evidence type="ECO:0000313" key="5">
    <source>
        <dbReference type="Proteomes" id="UP000008312"/>
    </source>
</evidence>
<gene>
    <name evidence="4" type="ORF">GSBLH_T00006920001</name>
</gene>
<protein>
    <submittedName>
        <fullName evidence="4">Uncharacterized protein</fullName>
    </submittedName>
</protein>
<dbReference type="EMBL" id="FN668691">
    <property type="protein sequence ID" value="CBK25419.2"/>
    <property type="molecule type" value="Genomic_DNA"/>
</dbReference>
<keyword evidence="5" id="KW-1185">Reference proteome</keyword>
<feature type="repeat" description="TPR" evidence="3">
    <location>
        <begin position="302"/>
        <end position="335"/>
    </location>
</feature>
<dbReference type="PANTHER" id="PTHR12558:SF13">
    <property type="entry name" value="CELL DIVISION CYCLE PROTEIN 27 HOMOLOG"/>
    <property type="match status" value="1"/>
</dbReference>
<name>D8MBI0_BLAHO</name>
<evidence type="ECO:0000256" key="2">
    <source>
        <dbReference type="ARBA" id="ARBA00038210"/>
    </source>
</evidence>
<dbReference type="PANTHER" id="PTHR12558">
    <property type="entry name" value="CELL DIVISION CYCLE 16,23,27"/>
    <property type="match status" value="1"/>
</dbReference>
<dbReference type="SMART" id="SM00028">
    <property type="entry name" value="TPR"/>
    <property type="match status" value="6"/>
</dbReference>
<dbReference type="InParanoid" id="D8MBI0"/>
<dbReference type="InterPro" id="IPR011990">
    <property type="entry name" value="TPR-like_helical_dom_sf"/>
</dbReference>
<feature type="repeat" description="TPR" evidence="3">
    <location>
        <begin position="439"/>
        <end position="472"/>
    </location>
</feature>
<dbReference type="GeneID" id="24923044"/>
<dbReference type="RefSeq" id="XP_012899467.1">
    <property type="nucleotide sequence ID" value="XM_013044013.1"/>
</dbReference>
<reference evidence="4" key="1">
    <citation type="submission" date="2010-02" db="EMBL/GenBank/DDBJ databases">
        <title>Sequencing and annotation of the Blastocystis hominis genome.</title>
        <authorList>
            <person name="Wincker P."/>
        </authorList>
    </citation>
    <scope>NUCLEOTIDE SEQUENCE</scope>
    <source>
        <strain evidence="4">Singapore isolate B</strain>
    </source>
</reference>
<dbReference type="AlphaFoldDB" id="D8MBI0"/>
<dbReference type="PROSITE" id="PS50005">
    <property type="entry name" value="TPR"/>
    <property type="match status" value="2"/>
</dbReference>
<keyword evidence="1 3" id="KW-0802">TPR repeat</keyword>
<dbReference type="Pfam" id="PF13414">
    <property type="entry name" value="TPR_11"/>
    <property type="match status" value="1"/>
</dbReference>
<comment type="similarity">
    <text evidence="2">Belongs to the APC3/CDC27 family.</text>
</comment>
<dbReference type="SUPFAM" id="SSF48452">
    <property type="entry name" value="TPR-like"/>
    <property type="match status" value="1"/>
</dbReference>
<evidence type="ECO:0000256" key="1">
    <source>
        <dbReference type="ARBA" id="ARBA00022803"/>
    </source>
</evidence>
<dbReference type="Gene3D" id="1.25.40.10">
    <property type="entry name" value="Tetratricopeptide repeat domain"/>
    <property type="match status" value="1"/>
</dbReference>